<protein>
    <submittedName>
        <fullName evidence="11">Host cell factor 1 isoform X1</fullName>
    </submittedName>
</protein>
<evidence type="ECO:0000256" key="8">
    <source>
        <dbReference type="SAM" id="MobiDB-lite"/>
    </source>
</evidence>
<keyword evidence="3" id="KW-0597">Phosphoprotein</keyword>
<evidence type="ECO:0000313" key="11">
    <source>
        <dbReference type="RefSeq" id="XP_025410167.1"/>
    </source>
</evidence>
<dbReference type="Gene3D" id="2.120.10.80">
    <property type="entry name" value="Kelch-type beta propeller"/>
    <property type="match status" value="1"/>
</dbReference>
<dbReference type="AlphaFoldDB" id="A0A8B8FHY6"/>
<evidence type="ECO:0000313" key="10">
    <source>
        <dbReference type="Proteomes" id="UP000694846"/>
    </source>
</evidence>
<dbReference type="Gene3D" id="6.10.250.2590">
    <property type="match status" value="1"/>
</dbReference>
<keyword evidence="7" id="KW-0131">Cell cycle</keyword>
<evidence type="ECO:0000259" key="9">
    <source>
        <dbReference type="Pfam" id="PF13854"/>
    </source>
</evidence>
<reference evidence="11" key="1">
    <citation type="submission" date="2025-08" db="UniProtKB">
        <authorList>
            <consortium name="RefSeq"/>
        </authorList>
    </citation>
    <scope>IDENTIFICATION</scope>
    <source>
        <tissue evidence="11">Whole body</tissue>
    </source>
</reference>
<evidence type="ECO:0000256" key="5">
    <source>
        <dbReference type="ARBA" id="ARBA00022813"/>
    </source>
</evidence>
<dbReference type="FunFam" id="2.120.10.80:FF:000015">
    <property type="entry name" value="host cell factor 1 isoform X1"/>
    <property type="match status" value="1"/>
</dbReference>
<gene>
    <name evidence="11" type="primary">LOC112683374</name>
</gene>
<evidence type="ECO:0000256" key="7">
    <source>
        <dbReference type="ARBA" id="ARBA00023306"/>
    </source>
</evidence>
<dbReference type="PANTHER" id="PTHR46003:SF1">
    <property type="entry name" value="HOST CELL FACTOR"/>
    <property type="match status" value="1"/>
</dbReference>
<name>A0A8B8FHY6_9HEMI</name>
<dbReference type="GO" id="GO:0006338">
    <property type="term" value="P:chromatin remodeling"/>
    <property type="evidence" value="ECO:0007669"/>
    <property type="project" value="TreeGrafter"/>
</dbReference>
<evidence type="ECO:0000256" key="1">
    <source>
        <dbReference type="ARBA" id="ARBA00004123"/>
    </source>
</evidence>
<dbReference type="RefSeq" id="XP_025410167.1">
    <property type="nucleotide sequence ID" value="XM_025554382.1"/>
</dbReference>
<evidence type="ECO:0000256" key="3">
    <source>
        <dbReference type="ARBA" id="ARBA00022553"/>
    </source>
</evidence>
<dbReference type="GO" id="GO:0035097">
    <property type="term" value="C:histone methyltransferase complex"/>
    <property type="evidence" value="ECO:0007669"/>
    <property type="project" value="TreeGrafter"/>
</dbReference>
<accession>A0A8B8FHY6</accession>
<dbReference type="InterPro" id="IPR059124">
    <property type="entry name" value="Kelch_HCF"/>
</dbReference>
<proteinExistence type="predicted"/>
<sequence length="934" mass="101489">MLLNTEHTNKMEIKQEIVPSTPVLKWKKIVDPIGPQPRPRHGHRAVAIKDLLIVFGGGNEGIVDELHVYNAANNQWFIPQTSGDIPPGCAAYGLVVDNTRLLIFGGMVEYGKYSNELYELQASRWHWSKLQPRPPLYHMSPCPRLGHSFTLIGNKVYLFGGLANDSNDPKNNIPRYLNDLYTLDISSPEALAWDIPETVGDFPPPRESHTAVAYTDSRGKCKLIIYGGMSGCRLGDLWTLDIDTMSWNRPIVLGPKPLPRSLHTAVTIKNRMFVFGGWVPFVEEVKLPIHEKEWKCTNQLACLNLETMTWEDLNMDMNEDNMPRARAGHCAANIQTRMYVWSGRDGYRKAWNNQVCCKDLWYLEVDKPQKCAKNQLVRASTNALEIVWNSVPTADAYILQIQKYDQPADTAAPTPPTMIDYSLLPFLTPELAKKNTDNDDCQIVPANSKAGSPAKPNQMIQILPQGSTVNSSSLIKDQQFTPVTAQASGNMKIKTVQSTNVTPSLPQNFKTVSPVTPKTSAFVTSPSMDMLSDAAMHTLAAAASATQKIKTTNVVSKQSELPKPVIKTSSAPFKIVQTQRSIKNVMSPVSTTVSQQQAVRITGPAIQTGTVAGTVLKTGSNVFGKQVIFQKPGGSQSNFVTLVKTSQGNLIQGIPGKMIGTTTPNKNMQPSVLKFINPPINQQSSPMKTNQTMKTVPLKTVGARLPVAANKPTIVIQKGNTNRSASPQIIIVTTGSNLRGIQTFSASQANITNRTSVANSPVQMVMVSSGGNTPTGSKPITITMAGAGNRKMVTLGKSNLTGMTIGGKPVTLQMVSGQNNMAILTSNSGGNVVQLKNTNIVNTPVTSRSGINSKVPSSVKLSTDLPASTESALTQLAVEAGIIDSSNKSNNDMEDSTDYTKEELDNLIREEGIESLDVDMSDMNSAEDASNDID</sequence>
<organism evidence="10 11">
    <name type="scientific">Sipha flava</name>
    <name type="common">yellow sugarcane aphid</name>
    <dbReference type="NCBI Taxonomy" id="143950"/>
    <lineage>
        <taxon>Eukaryota</taxon>
        <taxon>Metazoa</taxon>
        <taxon>Ecdysozoa</taxon>
        <taxon>Arthropoda</taxon>
        <taxon>Hexapoda</taxon>
        <taxon>Insecta</taxon>
        <taxon>Pterygota</taxon>
        <taxon>Neoptera</taxon>
        <taxon>Paraneoptera</taxon>
        <taxon>Hemiptera</taxon>
        <taxon>Sternorrhyncha</taxon>
        <taxon>Aphidomorpha</taxon>
        <taxon>Aphidoidea</taxon>
        <taxon>Aphididae</taxon>
        <taxon>Sipha</taxon>
    </lineage>
</organism>
<evidence type="ECO:0000256" key="2">
    <source>
        <dbReference type="ARBA" id="ARBA00022441"/>
    </source>
</evidence>
<dbReference type="FunFam" id="2.120.10.80:FF:000008">
    <property type="entry name" value="host cell factor 1 isoform X1"/>
    <property type="match status" value="1"/>
</dbReference>
<dbReference type="PANTHER" id="PTHR46003">
    <property type="entry name" value="HOST CELL FACTOR"/>
    <property type="match status" value="1"/>
</dbReference>
<dbReference type="Pfam" id="PF13854">
    <property type="entry name" value="Kelch_HCF"/>
    <property type="match status" value="1"/>
</dbReference>
<dbReference type="GeneID" id="112683374"/>
<keyword evidence="2" id="KW-0880">Kelch repeat</keyword>
<dbReference type="CTD" id="37011"/>
<dbReference type="InterPro" id="IPR043536">
    <property type="entry name" value="HCF1/2"/>
</dbReference>
<comment type="subcellular location">
    <subcellularLocation>
        <location evidence="1">Nucleus</location>
    </subcellularLocation>
</comment>
<feature type="domain" description="Host cell factor Kelch-repeats" evidence="9">
    <location>
        <begin position="25"/>
        <end position="364"/>
    </location>
</feature>
<keyword evidence="6" id="KW-0539">Nucleus</keyword>
<keyword evidence="5" id="KW-0068">Autocatalytic cleavage</keyword>
<evidence type="ECO:0000256" key="6">
    <source>
        <dbReference type="ARBA" id="ARBA00023242"/>
    </source>
</evidence>
<dbReference type="SUPFAM" id="SSF117281">
    <property type="entry name" value="Kelch motif"/>
    <property type="match status" value="1"/>
</dbReference>
<dbReference type="GO" id="GO:0003713">
    <property type="term" value="F:transcription coactivator activity"/>
    <property type="evidence" value="ECO:0007669"/>
    <property type="project" value="TreeGrafter"/>
</dbReference>
<dbReference type="OrthoDB" id="10001928at2759"/>
<dbReference type="Proteomes" id="UP000694846">
    <property type="component" value="Unplaced"/>
</dbReference>
<dbReference type="InterPro" id="IPR015915">
    <property type="entry name" value="Kelch-typ_b-propeller"/>
</dbReference>
<keyword evidence="4" id="KW-0677">Repeat</keyword>
<keyword evidence="10" id="KW-1185">Reference proteome</keyword>
<evidence type="ECO:0000256" key="4">
    <source>
        <dbReference type="ARBA" id="ARBA00022737"/>
    </source>
</evidence>
<feature type="region of interest" description="Disordered" evidence="8">
    <location>
        <begin position="885"/>
        <end position="934"/>
    </location>
</feature>
<feature type="compositionally biased region" description="Basic and acidic residues" evidence="8">
    <location>
        <begin position="898"/>
        <end position="912"/>
    </location>
</feature>